<feature type="domain" description="Oxidoreductase molybdopterin-binding" evidence="2">
    <location>
        <begin position="205"/>
        <end position="342"/>
    </location>
</feature>
<dbReference type="CDD" id="cd00321">
    <property type="entry name" value="SO_family_Moco"/>
    <property type="match status" value="1"/>
</dbReference>
<dbReference type="SUPFAM" id="SSF56524">
    <property type="entry name" value="Oxidoreductase molybdopterin-binding domain"/>
    <property type="match status" value="1"/>
</dbReference>
<proteinExistence type="predicted"/>
<feature type="transmembrane region" description="Helical" evidence="1">
    <location>
        <begin position="146"/>
        <end position="162"/>
    </location>
</feature>
<dbReference type="Pfam" id="PF00174">
    <property type="entry name" value="Oxidored_molyb"/>
    <property type="match status" value="1"/>
</dbReference>
<evidence type="ECO:0000313" key="4">
    <source>
        <dbReference type="Proteomes" id="UP001596312"/>
    </source>
</evidence>
<accession>A0ABD5V4J5</accession>
<feature type="transmembrane region" description="Helical" evidence="1">
    <location>
        <begin position="104"/>
        <end position="125"/>
    </location>
</feature>
<evidence type="ECO:0000313" key="3">
    <source>
        <dbReference type="EMBL" id="MFC6904170.1"/>
    </source>
</evidence>
<evidence type="ECO:0000259" key="2">
    <source>
        <dbReference type="Pfam" id="PF00174"/>
    </source>
</evidence>
<dbReference type="AlphaFoldDB" id="A0ABD5V4J5"/>
<dbReference type="InterPro" id="IPR000572">
    <property type="entry name" value="OxRdtase_Mopterin-bd_dom"/>
</dbReference>
<name>A0ABD5V4J5_9EURY</name>
<dbReference type="EMBL" id="JBHSXQ010000001">
    <property type="protein sequence ID" value="MFC6904170.1"/>
    <property type="molecule type" value="Genomic_DNA"/>
</dbReference>
<sequence>MGRFSLPPRLVDWTLFALVCFEVASGLVSLTLGRPEHRFLFYAHGIAGLTLVILLFWKVRRVRGRITDLSKWDRTTPVSILAVLVASAALVTGVMWVFGYHERFGYWEFLMLHMAFGVALVPLVLSHLSQRYRPPRREDFEGRRTFLTYLALGAVGAIAWRAQSAINRLLDTPGADRRFTGSRERGSFTGNAFPTTSWVADDPDPVDPDDWSLTVGGATERGIDLAYDELAPDDRERSTLDCTSGWYSVQDWTGVRVGDLLDEVEPTDDARYVRFQSVTGYRWSLPIDEARDALLATHVGEEAISHGHGFPLRIVTPGRRGFQWVKWVVSVEVREEYDYGQWVVIFTSGFTDSDP</sequence>
<keyword evidence="1" id="KW-1133">Transmembrane helix</keyword>
<feature type="transmembrane region" description="Helical" evidence="1">
    <location>
        <begin position="78"/>
        <end position="98"/>
    </location>
</feature>
<gene>
    <name evidence="3" type="ORF">ACFQGH_03030</name>
</gene>
<dbReference type="PANTHER" id="PTHR43032">
    <property type="entry name" value="PROTEIN-METHIONINE-SULFOXIDE REDUCTASE"/>
    <property type="match status" value="1"/>
</dbReference>
<dbReference type="Gene3D" id="3.90.420.10">
    <property type="entry name" value="Oxidoreductase, molybdopterin-binding domain"/>
    <property type="match status" value="1"/>
</dbReference>
<feature type="transmembrane region" description="Helical" evidence="1">
    <location>
        <begin position="12"/>
        <end position="33"/>
    </location>
</feature>
<evidence type="ECO:0000256" key="1">
    <source>
        <dbReference type="SAM" id="Phobius"/>
    </source>
</evidence>
<comment type="caution">
    <text evidence="3">The sequence shown here is derived from an EMBL/GenBank/DDBJ whole genome shotgun (WGS) entry which is preliminary data.</text>
</comment>
<keyword evidence="4" id="KW-1185">Reference proteome</keyword>
<dbReference type="Proteomes" id="UP001596312">
    <property type="component" value="Unassembled WGS sequence"/>
</dbReference>
<organism evidence="3 4">
    <name type="scientific">Halalkalicoccus tibetensis</name>
    <dbReference type="NCBI Taxonomy" id="175632"/>
    <lineage>
        <taxon>Archaea</taxon>
        <taxon>Methanobacteriati</taxon>
        <taxon>Methanobacteriota</taxon>
        <taxon>Stenosarchaea group</taxon>
        <taxon>Halobacteria</taxon>
        <taxon>Halobacteriales</taxon>
        <taxon>Halococcaceae</taxon>
        <taxon>Halalkalicoccus</taxon>
    </lineage>
</organism>
<feature type="transmembrane region" description="Helical" evidence="1">
    <location>
        <begin position="39"/>
        <end position="57"/>
    </location>
</feature>
<reference evidence="3 4" key="1">
    <citation type="journal article" date="2019" name="Int. J. Syst. Evol. Microbiol.">
        <title>The Global Catalogue of Microorganisms (GCM) 10K type strain sequencing project: providing services to taxonomists for standard genome sequencing and annotation.</title>
        <authorList>
            <consortium name="The Broad Institute Genomics Platform"/>
            <consortium name="The Broad Institute Genome Sequencing Center for Infectious Disease"/>
            <person name="Wu L."/>
            <person name="Ma J."/>
        </authorList>
    </citation>
    <scope>NUCLEOTIDE SEQUENCE [LARGE SCALE GENOMIC DNA]</scope>
    <source>
        <strain evidence="3 4">CGMCC 1.3240</strain>
    </source>
</reference>
<keyword evidence="1" id="KW-0812">Transmembrane</keyword>
<protein>
    <submittedName>
        <fullName evidence="3">Molybdopterin-dependent oxidoreductase</fullName>
    </submittedName>
</protein>
<dbReference type="RefSeq" id="WP_340602681.1">
    <property type="nucleotide sequence ID" value="NZ_JBBMXV010000001.1"/>
</dbReference>
<dbReference type="InterPro" id="IPR036374">
    <property type="entry name" value="OxRdtase_Mopterin-bd_sf"/>
</dbReference>
<keyword evidence="1" id="KW-0472">Membrane</keyword>